<dbReference type="KEGG" id="amr:AM1_5234"/>
<dbReference type="Gene3D" id="1.20.1250.20">
    <property type="entry name" value="MFS general substrate transporter like domains"/>
    <property type="match status" value="2"/>
</dbReference>
<dbReference type="PANTHER" id="PTHR23528">
    <property type="match status" value="1"/>
</dbReference>
<dbReference type="InterPro" id="IPR011701">
    <property type="entry name" value="MFS"/>
</dbReference>
<dbReference type="STRING" id="329726.AM1_5234"/>
<reference evidence="2 3" key="1">
    <citation type="journal article" date="2008" name="Proc. Natl. Acad. Sci. U.S.A.">
        <title>Niche adaptation and genome expansion in the chlorophyll d-producing cyanobacterium Acaryochloris marina.</title>
        <authorList>
            <person name="Swingley W.D."/>
            <person name="Chen M."/>
            <person name="Cheung P.C."/>
            <person name="Conrad A.L."/>
            <person name="Dejesa L.C."/>
            <person name="Hao J."/>
            <person name="Honchak B.M."/>
            <person name="Karbach L.E."/>
            <person name="Kurdoglu A."/>
            <person name="Lahiri S."/>
            <person name="Mastrian S.D."/>
            <person name="Miyashita H."/>
            <person name="Page L."/>
            <person name="Ramakrishna P."/>
            <person name="Satoh S."/>
            <person name="Sattley W.M."/>
            <person name="Shimada Y."/>
            <person name="Taylor H.L."/>
            <person name="Tomo T."/>
            <person name="Tsuchiya T."/>
            <person name="Wang Z.T."/>
            <person name="Raymond J."/>
            <person name="Mimuro M."/>
            <person name="Blankenship R.E."/>
            <person name="Touchman J.W."/>
        </authorList>
    </citation>
    <scope>NUCLEOTIDE SEQUENCE [LARGE SCALE GENOMIC DNA]</scope>
    <source>
        <strain evidence="3">MBIC 11017</strain>
    </source>
</reference>
<dbReference type="EMBL" id="CP000828">
    <property type="protein sequence ID" value="ABW30195.1"/>
    <property type="molecule type" value="Genomic_DNA"/>
</dbReference>
<feature type="transmembrane region" description="Helical" evidence="1">
    <location>
        <begin position="250"/>
        <end position="268"/>
    </location>
</feature>
<feature type="transmembrane region" description="Helical" evidence="1">
    <location>
        <begin position="363"/>
        <end position="384"/>
    </location>
</feature>
<dbReference type="Proteomes" id="UP000000268">
    <property type="component" value="Chromosome"/>
</dbReference>
<keyword evidence="1" id="KW-1133">Transmembrane helix</keyword>
<evidence type="ECO:0000313" key="3">
    <source>
        <dbReference type="Proteomes" id="UP000000268"/>
    </source>
</evidence>
<name>B0C9P7_ACAM1</name>
<feature type="transmembrane region" description="Helical" evidence="1">
    <location>
        <begin position="176"/>
        <end position="195"/>
    </location>
</feature>
<evidence type="ECO:0000256" key="1">
    <source>
        <dbReference type="SAM" id="Phobius"/>
    </source>
</evidence>
<feature type="transmembrane region" description="Helical" evidence="1">
    <location>
        <begin position="216"/>
        <end position="238"/>
    </location>
</feature>
<keyword evidence="1" id="KW-0812">Transmembrane</keyword>
<dbReference type="RefSeq" id="WP_012165454.1">
    <property type="nucleotide sequence ID" value="NC_009925.1"/>
</dbReference>
<sequence>MHQQRILWVQVFALALVQGAIVLMWVIYNLYLGKLLGEFGFTSVFITGVLLLENGLAMLMEPLMGNYSDRAQRWLGSRFPFIAAGVILASGLLMATAMLVTFGQPEGIFRWLLPILLVTWAISMTVFRSPALSLLSRYAFGSGLPQAASVLTVMGAIAGAMGPLANKYILELGPGIAFGLASLILLGAAAILRSVNTEVKMPHQPSGVGARPSIRNLALVFTVGWGTSLGFRLLMTTFPKILKTIPGQNVGLTMGIIFIALGITAIPAGTVARKLGNRQAILLGLLGLALTLVVMNGVGQTWAAVGVAIAVGTCLSLVNNGTLPFALSMVPAQKAGLGTGMFFSGGALSASLFGAFFQQPDALSPLVMTTVAIVSFGVAMIAIASSKPPSLPST</sequence>
<dbReference type="eggNOG" id="COG2211">
    <property type="taxonomic scope" value="Bacteria"/>
</dbReference>
<dbReference type="PANTHER" id="PTHR23528:SF1">
    <property type="entry name" value="MAJOR FACILITATOR SUPERFAMILY (MFS) PROFILE DOMAIN-CONTAINING PROTEIN"/>
    <property type="match status" value="1"/>
</dbReference>
<dbReference type="HOGENOM" id="CLU_038661_0_0_3"/>
<proteinExistence type="predicted"/>
<dbReference type="AlphaFoldDB" id="B0C9P7"/>
<feature type="transmembrane region" description="Helical" evidence="1">
    <location>
        <begin position="139"/>
        <end position="164"/>
    </location>
</feature>
<evidence type="ECO:0000313" key="2">
    <source>
        <dbReference type="EMBL" id="ABW30195.1"/>
    </source>
</evidence>
<dbReference type="Pfam" id="PF07690">
    <property type="entry name" value="MFS_1"/>
    <property type="match status" value="1"/>
</dbReference>
<dbReference type="OrthoDB" id="457462at2"/>
<dbReference type="InterPro" id="IPR036259">
    <property type="entry name" value="MFS_trans_sf"/>
</dbReference>
<keyword evidence="1" id="KW-0472">Membrane</keyword>
<accession>B0C9P7</accession>
<feature type="transmembrane region" description="Helical" evidence="1">
    <location>
        <begin position="108"/>
        <end position="127"/>
    </location>
</feature>
<keyword evidence="3" id="KW-1185">Reference proteome</keyword>
<feature type="transmembrane region" description="Helical" evidence="1">
    <location>
        <begin position="280"/>
        <end position="298"/>
    </location>
</feature>
<protein>
    <submittedName>
        <fullName evidence="2">Major facilitator superfamily transporter</fullName>
    </submittedName>
</protein>
<feature type="transmembrane region" description="Helical" evidence="1">
    <location>
        <begin position="7"/>
        <end position="27"/>
    </location>
</feature>
<organism evidence="2 3">
    <name type="scientific">Acaryochloris marina (strain MBIC 11017)</name>
    <dbReference type="NCBI Taxonomy" id="329726"/>
    <lineage>
        <taxon>Bacteria</taxon>
        <taxon>Bacillati</taxon>
        <taxon>Cyanobacteriota</taxon>
        <taxon>Cyanophyceae</taxon>
        <taxon>Acaryochloridales</taxon>
        <taxon>Acaryochloridaceae</taxon>
        <taxon>Acaryochloris</taxon>
    </lineage>
</organism>
<feature type="transmembrane region" description="Helical" evidence="1">
    <location>
        <begin position="39"/>
        <end position="60"/>
    </location>
</feature>
<gene>
    <name evidence="2" type="ordered locus">AM1_5234</name>
</gene>
<feature type="transmembrane region" description="Helical" evidence="1">
    <location>
        <begin position="335"/>
        <end position="357"/>
    </location>
</feature>
<feature type="transmembrane region" description="Helical" evidence="1">
    <location>
        <begin position="81"/>
        <end position="102"/>
    </location>
</feature>
<dbReference type="SUPFAM" id="SSF103473">
    <property type="entry name" value="MFS general substrate transporter"/>
    <property type="match status" value="1"/>
</dbReference>
<dbReference type="GO" id="GO:0022857">
    <property type="term" value="F:transmembrane transporter activity"/>
    <property type="evidence" value="ECO:0007669"/>
    <property type="project" value="InterPro"/>
</dbReference>